<accession>A0A1T4WBL1</accession>
<evidence type="ECO:0000313" key="1">
    <source>
        <dbReference type="EMBL" id="SKA74091.1"/>
    </source>
</evidence>
<evidence type="ECO:0000313" key="2">
    <source>
        <dbReference type="Proteomes" id="UP000190162"/>
    </source>
</evidence>
<reference evidence="2" key="1">
    <citation type="submission" date="2017-02" db="EMBL/GenBank/DDBJ databases">
        <authorList>
            <person name="Varghese N."/>
            <person name="Submissions S."/>
        </authorList>
    </citation>
    <scope>NUCLEOTIDE SEQUENCE [LARGE SCALE GENOMIC DNA]</scope>
    <source>
        <strain evidence="2">DSM 22720</strain>
    </source>
</reference>
<sequence>KAYGCKIESLSSGYETYIAESLCTSMLLGVISPQYQVTPPDRSSVYFFTPYSDPLKASVGDVVYSYASTNSLFNSLWRVIAKPQRVTISVRDENNLAHFMNLQAKLVKNNRYYQLNDGWGGRLYGPSAFQFHFRKEDNANLSSGEYTGGNIQVEAARYHDPNSGSTITHAVQPVGKINVTNNNPSRQLTFDYDKSLLPSQAEVVFALRLKSVPRSRFTLNLSGHYILTFTKDKIYILDTYTGNNHFYKYISKYNNITIGLGISKGLESNYKNIVIKEDSNGQLYDYEAFHSDNITTDNSMLSKTIEKPFYELTGSEWIIDRVTVSHSVAFYHELPAHERHARCVRPNMTLIEELKEIFSSGSAICQPKPASDIYNASRNSISDLRLEQELIEAAVDKAYDDVVGYHLLERFDLKDRNTIAFLTSSHYCHVPVMAQVEGKRHKRSPGSEGCLGWTSRMVELYVILGLNFIDINNIVQNIINNGHIPISLFPNSQYPQDSEAERQELISVISSHRSEAADVLQQAAGITGMAAMASTDFLTNSIGEKASSKEVQQAVSEAPLGIYTLEKQNFSPLPNVVKILNDNGEPEVQERESYTTEIITISANEITPEIRTTVTRYHEIIKQWIVHLKDKENNENEEDREQLELGLDLAYHIESFLDDILDGNIDTDFVVGGVYHNHNLIGISLGFFEYENSIRTYIPEAGLVNPNSLLNVSGAYRGAIAYLRSEVIKKLFKDNKMEKSTAKCISKHSAKSVCRLGFRHDEL</sequence>
<gene>
    <name evidence="1" type="ORF">SAMN02745132_04838</name>
</gene>
<keyword evidence="2" id="KW-1185">Reference proteome</keyword>
<organism evidence="1 2">
    <name type="scientific">Enterovibrio nigricans DSM 22720</name>
    <dbReference type="NCBI Taxonomy" id="1121868"/>
    <lineage>
        <taxon>Bacteria</taxon>
        <taxon>Pseudomonadati</taxon>
        <taxon>Pseudomonadota</taxon>
        <taxon>Gammaproteobacteria</taxon>
        <taxon>Vibrionales</taxon>
        <taxon>Vibrionaceae</taxon>
        <taxon>Enterovibrio</taxon>
    </lineage>
</organism>
<feature type="non-terminal residue" evidence="1">
    <location>
        <position position="1"/>
    </location>
</feature>
<protein>
    <submittedName>
        <fullName evidence="1">Uncharacterized protein</fullName>
    </submittedName>
</protein>
<dbReference type="EMBL" id="FUXU01000187">
    <property type="protein sequence ID" value="SKA74091.1"/>
    <property type="molecule type" value="Genomic_DNA"/>
</dbReference>
<dbReference type="Proteomes" id="UP000190162">
    <property type="component" value="Unassembled WGS sequence"/>
</dbReference>
<dbReference type="AlphaFoldDB" id="A0A1T4WBL1"/>
<dbReference type="RefSeq" id="WP_212567569.1">
    <property type="nucleotide sequence ID" value="NZ_FUXU01000187.1"/>
</dbReference>
<name>A0A1T4WBL1_9GAMM</name>
<proteinExistence type="predicted"/>